<dbReference type="EMBL" id="FOZK01000002">
    <property type="protein sequence ID" value="SFR96627.1"/>
    <property type="molecule type" value="Genomic_DNA"/>
</dbReference>
<gene>
    <name evidence="1" type="ORF">SAMN05216559_1666</name>
</gene>
<name>A0A1I6KZK4_9EURY</name>
<dbReference type="RefSeq" id="WP_089815811.1">
    <property type="nucleotide sequence ID" value="NZ_FOZK01000002.1"/>
</dbReference>
<keyword evidence="2" id="KW-1185">Reference proteome</keyword>
<protein>
    <submittedName>
        <fullName evidence="1">Phytanoyl-CoA dioxygenase (PhyH)</fullName>
    </submittedName>
</protein>
<sequence>MRLTDAQFRQYQSEGYVVVEDALSPATVDRVKTRLREYTHGDRDVAGFQRQIEPAVERGEVDVDDPGDAVRKFEGLDMVESDDVLRDVAENDAVTDVAAQLLGPNLKLLRSAAMFKPPEVGSEKGFHQDAAYYPIQPMDHVTVWIALDEATPENGCMNVVPGAHRDGVMGHEAVEYDTDIVIADRDFTHEDAVPLPMEPGDALFQHCLLPHFTAPNTTDQWRRALIMSYMDSRSRFTKSGDERPDWVDSVHIQGEEFPGCV</sequence>
<dbReference type="SUPFAM" id="SSF51197">
    <property type="entry name" value="Clavaminate synthase-like"/>
    <property type="match status" value="1"/>
</dbReference>
<dbReference type="OrthoDB" id="228864at2157"/>
<dbReference type="STRING" id="767519.SAMN05216559_1666"/>
<keyword evidence="1" id="KW-0560">Oxidoreductase</keyword>
<dbReference type="Proteomes" id="UP000199062">
    <property type="component" value="Unassembled WGS sequence"/>
</dbReference>
<evidence type="ECO:0000313" key="1">
    <source>
        <dbReference type="EMBL" id="SFR96627.1"/>
    </source>
</evidence>
<dbReference type="Pfam" id="PF05721">
    <property type="entry name" value="PhyH"/>
    <property type="match status" value="1"/>
</dbReference>
<proteinExistence type="predicted"/>
<organism evidence="1 2">
    <name type="scientific">Halomicrobium zhouii</name>
    <dbReference type="NCBI Taxonomy" id="767519"/>
    <lineage>
        <taxon>Archaea</taxon>
        <taxon>Methanobacteriati</taxon>
        <taxon>Methanobacteriota</taxon>
        <taxon>Stenosarchaea group</taxon>
        <taxon>Halobacteria</taxon>
        <taxon>Halobacteriales</taxon>
        <taxon>Haloarculaceae</taxon>
        <taxon>Halomicrobium</taxon>
    </lineage>
</organism>
<dbReference type="AlphaFoldDB" id="A0A1I6KZK4"/>
<dbReference type="PANTHER" id="PTHR20883:SF48">
    <property type="entry name" value="ECTOINE DIOXYGENASE"/>
    <property type="match status" value="1"/>
</dbReference>
<dbReference type="InterPro" id="IPR008775">
    <property type="entry name" value="Phytyl_CoA_dOase-like"/>
</dbReference>
<accession>A0A1I6KZK4</accession>
<dbReference type="GO" id="GO:0051213">
    <property type="term" value="F:dioxygenase activity"/>
    <property type="evidence" value="ECO:0007669"/>
    <property type="project" value="UniProtKB-KW"/>
</dbReference>
<keyword evidence="1" id="KW-0223">Dioxygenase</keyword>
<dbReference type="PANTHER" id="PTHR20883">
    <property type="entry name" value="PHYTANOYL-COA DIOXYGENASE DOMAIN CONTAINING 1"/>
    <property type="match status" value="1"/>
</dbReference>
<dbReference type="GO" id="GO:0046872">
    <property type="term" value="F:metal ion binding"/>
    <property type="evidence" value="ECO:0007669"/>
    <property type="project" value="UniProtKB-ARBA"/>
</dbReference>
<reference evidence="1 2" key="1">
    <citation type="submission" date="2016-10" db="EMBL/GenBank/DDBJ databases">
        <authorList>
            <person name="de Groot N.N."/>
        </authorList>
    </citation>
    <scope>NUCLEOTIDE SEQUENCE [LARGE SCALE GENOMIC DNA]</scope>
    <source>
        <strain evidence="1 2">CGMCC 1.10457</strain>
    </source>
</reference>
<evidence type="ECO:0000313" key="2">
    <source>
        <dbReference type="Proteomes" id="UP000199062"/>
    </source>
</evidence>
<dbReference type="Gene3D" id="2.60.120.620">
    <property type="entry name" value="q2cbj1_9rhob like domain"/>
    <property type="match status" value="1"/>
</dbReference>